<evidence type="ECO:0000259" key="3">
    <source>
        <dbReference type="Pfam" id="PF02374"/>
    </source>
</evidence>
<accession>A6GDP3</accession>
<organism evidence="4 5">
    <name type="scientific">Plesiocystis pacifica SIR-1</name>
    <dbReference type="NCBI Taxonomy" id="391625"/>
    <lineage>
        <taxon>Bacteria</taxon>
        <taxon>Pseudomonadati</taxon>
        <taxon>Myxococcota</taxon>
        <taxon>Polyangia</taxon>
        <taxon>Nannocystales</taxon>
        <taxon>Nannocystaceae</taxon>
        <taxon>Plesiocystis</taxon>
    </lineage>
</organism>
<dbReference type="GO" id="GO:0016887">
    <property type="term" value="F:ATP hydrolysis activity"/>
    <property type="evidence" value="ECO:0007669"/>
    <property type="project" value="InterPro"/>
</dbReference>
<dbReference type="RefSeq" id="WP_006974833.1">
    <property type="nucleotide sequence ID" value="NZ_ABCS01000075.1"/>
</dbReference>
<dbReference type="InterPro" id="IPR025723">
    <property type="entry name" value="ArsA/GET3_ATPase-like"/>
</dbReference>
<evidence type="ECO:0000313" key="5">
    <source>
        <dbReference type="Proteomes" id="UP000005801"/>
    </source>
</evidence>
<comment type="catalytic activity">
    <reaction evidence="1">
        <text>arsenite(in) + ATP + H2O = arsenite(out) + ADP + phosphate + H(+)</text>
        <dbReference type="Rhea" id="RHEA:11348"/>
        <dbReference type="ChEBI" id="CHEBI:15377"/>
        <dbReference type="ChEBI" id="CHEBI:15378"/>
        <dbReference type="ChEBI" id="CHEBI:29242"/>
        <dbReference type="ChEBI" id="CHEBI:30616"/>
        <dbReference type="ChEBI" id="CHEBI:43474"/>
        <dbReference type="ChEBI" id="CHEBI:456216"/>
        <dbReference type="EC" id="7.3.2.7"/>
    </reaction>
</comment>
<name>A6GDP3_9BACT</name>
<dbReference type="EC" id="7.3.2.7" evidence="2"/>
<dbReference type="OrthoDB" id="5490584at2"/>
<dbReference type="eggNOG" id="COG0003">
    <property type="taxonomic scope" value="Bacteria"/>
</dbReference>
<evidence type="ECO:0000313" key="4">
    <source>
        <dbReference type="EMBL" id="EDM76018.1"/>
    </source>
</evidence>
<dbReference type="Pfam" id="PF02374">
    <property type="entry name" value="ArsA_ATPase"/>
    <property type="match status" value="1"/>
</dbReference>
<dbReference type="PANTHER" id="PTHR10803:SF26">
    <property type="entry name" value="ANION TRANSPORTER ATPASE-RELATED"/>
    <property type="match status" value="1"/>
</dbReference>
<gene>
    <name evidence="4" type="ORF">PPSIR1_32914</name>
</gene>
<reference evidence="4 5" key="1">
    <citation type="submission" date="2007-06" db="EMBL/GenBank/DDBJ databases">
        <authorList>
            <person name="Shimkets L."/>
            <person name="Ferriera S."/>
            <person name="Johnson J."/>
            <person name="Kravitz S."/>
            <person name="Beeson K."/>
            <person name="Sutton G."/>
            <person name="Rogers Y.-H."/>
            <person name="Friedman R."/>
            <person name="Frazier M."/>
            <person name="Venter J.C."/>
        </authorList>
    </citation>
    <scope>NUCLEOTIDE SEQUENCE [LARGE SCALE GENOMIC DNA]</scope>
    <source>
        <strain evidence="4 5">SIR-1</strain>
    </source>
</reference>
<evidence type="ECO:0000256" key="1">
    <source>
        <dbReference type="ARBA" id="ARBA00052296"/>
    </source>
</evidence>
<feature type="domain" description="ArsA/GET3 Anion-transporting ATPase-like" evidence="3">
    <location>
        <begin position="13"/>
        <end position="176"/>
    </location>
</feature>
<dbReference type="EMBL" id="ABCS01000075">
    <property type="protein sequence ID" value="EDM76018.1"/>
    <property type="molecule type" value="Genomic_DNA"/>
</dbReference>
<dbReference type="PANTHER" id="PTHR10803">
    <property type="entry name" value="ARSENICAL PUMP-DRIVING ATPASE ARSENITE-TRANSLOCATING ATPASE"/>
    <property type="match status" value="1"/>
</dbReference>
<proteinExistence type="predicted"/>
<dbReference type="GO" id="GO:0015446">
    <property type="term" value="F:ATPase-coupled arsenite transmembrane transporter activity"/>
    <property type="evidence" value="ECO:0007669"/>
    <property type="project" value="UniProtKB-EC"/>
</dbReference>
<dbReference type="STRING" id="391625.PPSIR1_32914"/>
<dbReference type="AlphaFoldDB" id="A6GDP3"/>
<dbReference type="Gene3D" id="3.40.50.300">
    <property type="entry name" value="P-loop containing nucleotide triphosphate hydrolases"/>
    <property type="match status" value="1"/>
</dbReference>
<sequence length="400" mass="43553">MSGIDELIQRQKLLVAIGPGGVGKTTVSAAIALRAAQLGLRTLVLTIDPAKRLADALGLTHLDDRIREVPVEDLGAEHGVEIPGTLHAAMFDNAASMDSLMARVAPDEETRDKVLRNRVYRAMAGTLSRSHAYLAMERLYEVMSSGEYDLVILDTPPARNALDILDAPSRLATFLDEGVVKWFVGQGKGKGRSGGWRARLMASSGAAATKLFQVIVGKDLADETIAFFEAFYGMREGFRERASAIQSILRAEDTSFALVSSADATHMMDAQALAQGVRSRGVDIDVVIYNRSYERLAHDAPLAIITDPGKLDRAAALERMFHGELDHLDREQIRDLLEGLRVVRTEAANANHRALEAVRKLGSDLPESALQLIIARLDGDIRDLPGLLALGPYLAETRRI</sequence>
<keyword evidence="5" id="KW-1185">Reference proteome</keyword>
<evidence type="ECO:0000256" key="2">
    <source>
        <dbReference type="ARBA" id="ARBA00066752"/>
    </source>
</evidence>
<protein>
    <recommendedName>
        <fullName evidence="2">arsenite-transporting ATPase</fullName>
        <ecNumber evidence="2">7.3.2.7</ecNumber>
    </recommendedName>
</protein>
<dbReference type="GO" id="GO:0005524">
    <property type="term" value="F:ATP binding"/>
    <property type="evidence" value="ECO:0007669"/>
    <property type="project" value="InterPro"/>
</dbReference>
<comment type="caution">
    <text evidence="4">The sequence shown here is derived from an EMBL/GenBank/DDBJ whole genome shotgun (WGS) entry which is preliminary data.</text>
</comment>
<dbReference type="InterPro" id="IPR027417">
    <property type="entry name" value="P-loop_NTPase"/>
</dbReference>
<dbReference type="Proteomes" id="UP000005801">
    <property type="component" value="Unassembled WGS sequence"/>
</dbReference>
<dbReference type="InterPro" id="IPR016300">
    <property type="entry name" value="ATPase_ArsA/GET3"/>
</dbReference>
<dbReference type="SUPFAM" id="SSF52540">
    <property type="entry name" value="P-loop containing nucleoside triphosphate hydrolases"/>
    <property type="match status" value="1"/>
</dbReference>